<evidence type="ECO:0000313" key="2">
    <source>
        <dbReference type="Proteomes" id="UP000031390"/>
    </source>
</evidence>
<gene>
    <name evidence="1" type="ORF">MCC93_09980</name>
</gene>
<comment type="caution">
    <text evidence="1">The sequence shown here is derived from an EMBL/GenBank/DDBJ whole genome shotgun (WGS) entry which is preliminary data.</text>
</comment>
<dbReference type="Proteomes" id="UP000031390">
    <property type="component" value="Unassembled WGS sequence"/>
</dbReference>
<reference evidence="1 2" key="1">
    <citation type="submission" date="2014-12" db="EMBL/GenBank/DDBJ databases">
        <title>Genome sequence of Morococcus cerebrosus.</title>
        <authorList>
            <person name="Shin S.-K."/>
            <person name="Yi H."/>
        </authorList>
    </citation>
    <scope>NUCLEOTIDE SEQUENCE [LARGE SCALE GENOMIC DNA]</scope>
    <source>
        <strain evidence="1 2">CIP 81.93</strain>
    </source>
</reference>
<dbReference type="AlphaFoldDB" id="A0A0C1EKD4"/>
<sequence length="39" mass="4280">MADIELQISNTASAAKRVQYRSVGFAHENKGSSENGKQR</sequence>
<name>A0A0C1EKD4_9NEIS</name>
<protein>
    <submittedName>
        <fullName evidence="1">Uncharacterized protein</fullName>
    </submittedName>
</protein>
<accession>A0A0C1EKD4</accession>
<organism evidence="1 2">
    <name type="scientific">Morococcus cerebrosus</name>
    <dbReference type="NCBI Taxonomy" id="1056807"/>
    <lineage>
        <taxon>Bacteria</taxon>
        <taxon>Pseudomonadati</taxon>
        <taxon>Pseudomonadota</taxon>
        <taxon>Betaproteobacteria</taxon>
        <taxon>Neisseriales</taxon>
        <taxon>Neisseriaceae</taxon>
        <taxon>Morococcus</taxon>
    </lineage>
</organism>
<proteinExistence type="predicted"/>
<dbReference type="EMBL" id="JUFZ01000039">
    <property type="protein sequence ID" value="KIC09183.1"/>
    <property type="molecule type" value="Genomic_DNA"/>
</dbReference>
<evidence type="ECO:0000313" key="1">
    <source>
        <dbReference type="EMBL" id="KIC09183.1"/>
    </source>
</evidence>